<name>A0A410H379_9GAMM</name>
<keyword evidence="6 12" id="KW-0472">Membrane</keyword>
<dbReference type="InterPro" id="IPR000297">
    <property type="entry name" value="PPIase_PpiC"/>
</dbReference>
<dbReference type="EMBL" id="CP035033">
    <property type="protein sequence ID" value="QAB15260.1"/>
    <property type="molecule type" value="Genomic_DNA"/>
</dbReference>
<evidence type="ECO:0000256" key="6">
    <source>
        <dbReference type="ARBA" id="ARBA00023136"/>
    </source>
</evidence>
<dbReference type="AlphaFoldDB" id="A0A410H379"/>
<evidence type="ECO:0000259" key="13">
    <source>
        <dbReference type="PROSITE" id="PS50198"/>
    </source>
</evidence>
<dbReference type="SUPFAM" id="SSF54534">
    <property type="entry name" value="FKBP-like"/>
    <property type="match status" value="1"/>
</dbReference>
<keyword evidence="2" id="KW-1003">Cell membrane</keyword>
<comment type="similarity">
    <text evidence="8">Belongs to the PpiD chaperone family.</text>
</comment>
<evidence type="ECO:0000256" key="4">
    <source>
        <dbReference type="ARBA" id="ARBA00022692"/>
    </source>
</evidence>
<keyword evidence="11" id="KW-0697">Rotamase</keyword>
<sequence>MLQSIREHAQGWIAWTIVGLIIITFALFGIDQYAQGDKTVVVAEVNGEDITATEFLTLYARQQSRLKNQFGELYDQVVNDEDLRDQVMDALIESEVVRQWADAHDMVISDQQLAMTIQSAPVFQKDGQFDDALYKDILMRNGLNVARFEYEQRQYLIENQNRQLTAASAIVTDDQVKQLAALQFQKRDVNYLRVDQRPFIETATVPDDAIQAYYEQHKEDFVTPEMVKLSYVLLSQEELAKQVSVDDKTLKQFYENNKDQFTDPEKRQASHILVKIDEETDDAAALKEIQDIQAKLANGDDFAALAKEYSDDPGSAAMGGDLGLFQQGMMVPEFDEAVFTMKVGEVSEPVKTDFGYHLIKLTKIQPKKVLPYAEVKDEVDDMYRNQQAEKQYFEQLEQLNTVAYEQADSLVPAAEVVGLEVQTTDPIPRSGGGDEVTSNAKVMAAAFSEDVKKSGLNSAAIELSPTESVVVRVDESMPAKQQSLDEVKADIVRILKREAAVNASADLAGELLAKLQKGDSKMQDLVKEGVEFTPVGWLERENRRVLPQLTQAIFKSPKPSGEAPSYTTYQLPTGDSVVIEVLRVEEGTLPEDEAIKAQLKDALINLSATSEVDARIQTMMDAAKIEKMSNYKTIKPAGL</sequence>
<evidence type="ECO:0000256" key="12">
    <source>
        <dbReference type="SAM" id="Phobius"/>
    </source>
</evidence>
<evidence type="ECO:0000256" key="3">
    <source>
        <dbReference type="ARBA" id="ARBA00022519"/>
    </source>
</evidence>
<reference evidence="14 15" key="1">
    <citation type="journal article" date="2018" name="Environ. Microbiol.">
        <title>Genomes of ubiquitous marine and hypersaline Hydrogenovibrio, Thiomicrorhabdus and Thiomicrospira spp. encode a diversity of mechanisms to sustain chemolithoautotrophy in heterogeneous environments.</title>
        <authorList>
            <person name="Scott K.M."/>
            <person name="Williams J."/>
            <person name="Porter C.M.B."/>
            <person name="Russel S."/>
            <person name="Harmer T.L."/>
            <person name="Paul J.H."/>
            <person name="Antonen K.M."/>
            <person name="Bridges M.K."/>
            <person name="Camper G.J."/>
            <person name="Campla C.K."/>
            <person name="Casella L.G."/>
            <person name="Chase E."/>
            <person name="Conrad J.W."/>
            <person name="Cruz M.C."/>
            <person name="Dunlap D.S."/>
            <person name="Duran L."/>
            <person name="Fahsbender E.M."/>
            <person name="Goldsmith D.B."/>
            <person name="Keeley R.F."/>
            <person name="Kondoff M.R."/>
            <person name="Kussy B.I."/>
            <person name="Lane M.K."/>
            <person name="Lawler S."/>
            <person name="Leigh B.A."/>
            <person name="Lewis C."/>
            <person name="Lostal L.M."/>
            <person name="Marking D."/>
            <person name="Mancera P.A."/>
            <person name="McClenthan E.C."/>
            <person name="McIntyre E.A."/>
            <person name="Mine J.A."/>
            <person name="Modi S."/>
            <person name="Moore B.D."/>
            <person name="Morgan W.A."/>
            <person name="Nelson K.M."/>
            <person name="Nguyen K.N."/>
            <person name="Ogburn N."/>
            <person name="Parrino D.G."/>
            <person name="Pedapudi A.D."/>
            <person name="Pelham R.P."/>
            <person name="Preece A.M."/>
            <person name="Rampersad E.A."/>
            <person name="Richardson J.C."/>
            <person name="Rodgers C.M."/>
            <person name="Schaffer B.L."/>
            <person name="Sheridan N.E."/>
            <person name="Solone M.R."/>
            <person name="Staley Z.R."/>
            <person name="Tabuchi M."/>
            <person name="Waide R.J."/>
            <person name="Wanjugi P.W."/>
            <person name="Young S."/>
            <person name="Clum A."/>
            <person name="Daum C."/>
            <person name="Huntemann M."/>
            <person name="Ivanova N."/>
            <person name="Kyrpides N."/>
            <person name="Mikhailova N."/>
            <person name="Palaniappan K."/>
            <person name="Pillay M."/>
            <person name="Reddy T.B.K."/>
            <person name="Shapiro N."/>
            <person name="Stamatis D."/>
            <person name="Varghese N."/>
            <person name="Woyke T."/>
            <person name="Boden R."/>
            <person name="Freyermuth S.K."/>
            <person name="Kerfeld C.A."/>
        </authorList>
    </citation>
    <scope>NUCLEOTIDE SEQUENCE [LARGE SCALE GENOMIC DNA]</scope>
    <source>
        <strain evidence="14 15">JR-2</strain>
    </source>
</reference>
<evidence type="ECO:0000313" key="15">
    <source>
        <dbReference type="Proteomes" id="UP000285478"/>
    </source>
</evidence>
<evidence type="ECO:0000256" key="9">
    <source>
        <dbReference type="ARBA" id="ARBA00040743"/>
    </source>
</evidence>
<feature type="domain" description="PpiC" evidence="13">
    <location>
        <begin position="264"/>
        <end position="363"/>
    </location>
</feature>
<dbReference type="PANTHER" id="PTHR47529">
    <property type="entry name" value="PEPTIDYL-PROLYL CIS-TRANS ISOMERASE D"/>
    <property type="match status" value="1"/>
</dbReference>
<keyword evidence="7" id="KW-0143">Chaperone</keyword>
<dbReference type="Pfam" id="PF13624">
    <property type="entry name" value="SurA_N_3"/>
    <property type="match status" value="1"/>
</dbReference>
<evidence type="ECO:0000256" key="5">
    <source>
        <dbReference type="ARBA" id="ARBA00022989"/>
    </source>
</evidence>
<dbReference type="InterPro" id="IPR027304">
    <property type="entry name" value="Trigger_fact/SurA_dom_sf"/>
</dbReference>
<dbReference type="InterPro" id="IPR023058">
    <property type="entry name" value="PPIase_PpiC_CS"/>
</dbReference>
<evidence type="ECO:0000256" key="7">
    <source>
        <dbReference type="ARBA" id="ARBA00023186"/>
    </source>
</evidence>
<feature type="transmembrane region" description="Helical" evidence="12">
    <location>
        <begin position="12"/>
        <end position="30"/>
    </location>
</feature>
<keyword evidence="15" id="KW-1185">Reference proteome</keyword>
<proteinExistence type="inferred from homology"/>
<dbReference type="GO" id="GO:0003755">
    <property type="term" value="F:peptidyl-prolyl cis-trans isomerase activity"/>
    <property type="evidence" value="ECO:0007669"/>
    <property type="project" value="UniProtKB-KW"/>
</dbReference>
<accession>A0A410H379</accession>
<evidence type="ECO:0000313" key="14">
    <source>
        <dbReference type="EMBL" id="QAB15260.1"/>
    </source>
</evidence>
<dbReference type="PROSITE" id="PS50198">
    <property type="entry name" value="PPIC_PPIASE_2"/>
    <property type="match status" value="1"/>
</dbReference>
<dbReference type="Gene3D" id="3.10.50.40">
    <property type="match status" value="1"/>
</dbReference>
<dbReference type="PANTHER" id="PTHR47529:SF1">
    <property type="entry name" value="PERIPLASMIC CHAPERONE PPID"/>
    <property type="match status" value="1"/>
</dbReference>
<comment type="subcellular location">
    <subcellularLocation>
        <location evidence="1">Cell inner membrane</location>
        <topology evidence="1">Single-pass type II membrane protein</topology>
        <orientation evidence="1">Periplasmic side</orientation>
    </subcellularLocation>
</comment>
<keyword evidence="3" id="KW-0997">Cell inner membrane</keyword>
<dbReference type="InterPro" id="IPR046357">
    <property type="entry name" value="PPIase_dom_sf"/>
</dbReference>
<protein>
    <recommendedName>
        <fullName evidence="9">Periplasmic chaperone PpiD</fullName>
    </recommendedName>
    <alternativeName>
        <fullName evidence="10">Periplasmic folding chaperone</fullName>
    </alternativeName>
</protein>
<dbReference type="Pfam" id="PF00639">
    <property type="entry name" value="Rotamase"/>
    <property type="match status" value="1"/>
</dbReference>
<gene>
    <name evidence="14" type="ORF">EPV75_06055</name>
</gene>
<dbReference type="KEGG" id="htr:EPV75_06055"/>
<evidence type="ECO:0000256" key="8">
    <source>
        <dbReference type="ARBA" id="ARBA00038408"/>
    </source>
</evidence>
<evidence type="ECO:0000256" key="2">
    <source>
        <dbReference type="ARBA" id="ARBA00022475"/>
    </source>
</evidence>
<dbReference type="InterPro" id="IPR052029">
    <property type="entry name" value="PpiD_chaperone"/>
</dbReference>
<keyword evidence="4 12" id="KW-0812">Transmembrane</keyword>
<dbReference type="PROSITE" id="PS01096">
    <property type="entry name" value="PPIC_PPIASE_1"/>
    <property type="match status" value="1"/>
</dbReference>
<keyword evidence="11 14" id="KW-0413">Isomerase</keyword>
<dbReference type="RefSeq" id="WP_128384799.1">
    <property type="nucleotide sequence ID" value="NZ_CP035033.1"/>
</dbReference>
<evidence type="ECO:0000256" key="11">
    <source>
        <dbReference type="PROSITE-ProRule" id="PRU00278"/>
    </source>
</evidence>
<keyword evidence="5 12" id="KW-1133">Transmembrane helix</keyword>
<dbReference type="SUPFAM" id="SSF109998">
    <property type="entry name" value="Triger factor/SurA peptide-binding domain-like"/>
    <property type="match status" value="1"/>
</dbReference>
<organism evidence="14 15">
    <name type="scientific">Hydrogenovibrio thermophilus</name>
    <dbReference type="NCBI Taxonomy" id="265883"/>
    <lineage>
        <taxon>Bacteria</taxon>
        <taxon>Pseudomonadati</taxon>
        <taxon>Pseudomonadota</taxon>
        <taxon>Gammaproteobacteria</taxon>
        <taxon>Thiotrichales</taxon>
        <taxon>Piscirickettsiaceae</taxon>
        <taxon>Hydrogenovibrio</taxon>
    </lineage>
</organism>
<evidence type="ECO:0000256" key="10">
    <source>
        <dbReference type="ARBA" id="ARBA00042775"/>
    </source>
</evidence>
<dbReference type="GO" id="GO:0005886">
    <property type="term" value="C:plasma membrane"/>
    <property type="evidence" value="ECO:0007669"/>
    <property type="project" value="UniProtKB-SubCell"/>
</dbReference>
<evidence type="ECO:0000256" key="1">
    <source>
        <dbReference type="ARBA" id="ARBA00004382"/>
    </source>
</evidence>
<dbReference type="Gene3D" id="1.10.4030.10">
    <property type="entry name" value="Porin chaperone SurA, peptide-binding domain"/>
    <property type="match status" value="1"/>
</dbReference>
<dbReference type="Proteomes" id="UP000285478">
    <property type="component" value="Chromosome"/>
</dbReference>